<comment type="similarity">
    <text evidence="2">Belongs to the bZIP family. ATF subfamily.</text>
</comment>
<dbReference type="GO" id="GO:0016020">
    <property type="term" value="C:membrane"/>
    <property type="evidence" value="ECO:0007669"/>
    <property type="project" value="UniProtKB-SubCell"/>
</dbReference>
<keyword evidence="3" id="KW-0805">Transcription regulation</keyword>
<evidence type="ECO:0000259" key="9">
    <source>
        <dbReference type="PROSITE" id="PS50217"/>
    </source>
</evidence>
<evidence type="ECO:0000256" key="8">
    <source>
        <dbReference type="SAM" id="MobiDB-lite"/>
    </source>
</evidence>
<gene>
    <name evidence="11" type="primary">LOC116303196</name>
</gene>
<feature type="region of interest" description="Disordered" evidence="8">
    <location>
        <begin position="408"/>
        <end position="443"/>
    </location>
</feature>
<dbReference type="GO" id="GO:0030968">
    <property type="term" value="P:endoplasmic reticulum unfolded protein response"/>
    <property type="evidence" value="ECO:0007669"/>
    <property type="project" value="TreeGrafter"/>
</dbReference>
<dbReference type="PROSITE" id="PS50217">
    <property type="entry name" value="BZIP"/>
    <property type="match status" value="1"/>
</dbReference>
<dbReference type="InParanoid" id="A0A6P8IQ31"/>
<feature type="compositionally biased region" description="Polar residues" evidence="8">
    <location>
        <begin position="116"/>
        <end position="128"/>
    </location>
</feature>
<protein>
    <submittedName>
        <fullName evidence="11">Cyclic AMP-dependent transcription factor ATF-6 beta-like</fullName>
    </submittedName>
</protein>
<dbReference type="Proteomes" id="UP000515163">
    <property type="component" value="Unplaced"/>
</dbReference>
<evidence type="ECO:0000256" key="6">
    <source>
        <dbReference type="ARBA" id="ARBA00023242"/>
    </source>
</evidence>
<evidence type="ECO:0000256" key="1">
    <source>
        <dbReference type="ARBA" id="ARBA00004167"/>
    </source>
</evidence>
<dbReference type="AlphaFoldDB" id="A0A6P8IQ31"/>
<dbReference type="OrthoDB" id="5967605at2759"/>
<feature type="region of interest" description="Disordered" evidence="8">
    <location>
        <begin position="82"/>
        <end position="128"/>
    </location>
</feature>
<evidence type="ECO:0000256" key="7">
    <source>
        <dbReference type="SAM" id="Coils"/>
    </source>
</evidence>
<dbReference type="PANTHER" id="PTHR46164:SF3">
    <property type="entry name" value="ATF6, ISOFORM C"/>
    <property type="match status" value="1"/>
</dbReference>
<keyword evidence="5" id="KW-0804">Transcription</keyword>
<dbReference type="SMART" id="SM00338">
    <property type="entry name" value="BRLZ"/>
    <property type="match status" value="1"/>
</dbReference>
<dbReference type="CDD" id="cd14700">
    <property type="entry name" value="bZIP_ATF6"/>
    <property type="match status" value="1"/>
</dbReference>
<dbReference type="Gene3D" id="1.20.5.170">
    <property type="match status" value="1"/>
</dbReference>
<accession>A0A6P8IQ31</accession>
<evidence type="ECO:0000313" key="11">
    <source>
        <dbReference type="RefSeq" id="XP_031568550.1"/>
    </source>
</evidence>
<dbReference type="KEGG" id="aten:116303196"/>
<organism evidence="10 11">
    <name type="scientific">Actinia tenebrosa</name>
    <name type="common">Australian red waratah sea anemone</name>
    <dbReference type="NCBI Taxonomy" id="6105"/>
    <lineage>
        <taxon>Eukaryota</taxon>
        <taxon>Metazoa</taxon>
        <taxon>Cnidaria</taxon>
        <taxon>Anthozoa</taxon>
        <taxon>Hexacorallia</taxon>
        <taxon>Actiniaria</taxon>
        <taxon>Actiniidae</taxon>
        <taxon>Actinia</taxon>
    </lineage>
</organism>
<dbReference type="GO" id="GO:0000978">
    <property type="term" value="F:RNA polymerase II cis-regulatory region sequence-specific DNA binding"/>
    <property type="evidence" value="ECO:0007669"/>
    <property type="project" value="TreeGrafter"/>
</dbReference>
<feature type="compositionally biased region" description="Low complexity" evidence="8">
    <location>
        <begin position="93"/>
        <end position="115"/>
    </location>
</feature>
<dbReference type="GO" id="GO:0005634">
    <property type="term" value="C:nucleus"/>
    <property type="evidence" value="ECO:0007669"/>
    <property type="project" value="TreeGrafter"/>
</dbReference>
<dbReference type="GeneID" id="116303196"/>
<sequence>MMSQEEILPWSEPDTNFFVDNLLGIEDWGDGLSDIKLEQNGGILGDKDQDMEVNTDDLSELLQNIGDDMWAISEDTVKSLGTQIKQEPPPSPSSSTSSLISLDSSLPSSPESQLLMNGQYSPPHQPSTTDQVVYLKTLPIKTELNISPTPSCIRTEASLNLSPSVKMVQTNIKTESKPTPSCSVKKEPITVQPSLVKPLQSIPVGHVQKITLQNGQIPKILSQGTATTSSSGNITYIPVSGSIPATAIVVNEQGATAQKPIITAVANGASPVKSPQNGVINEKLFKRQQRMIKNRESACLSRKKKKEYLQSLENQVKEVSKLNDMLNEENTKLRKKVQELEKENILLKSSHPNWSSTAKKSTCVLAIVLLVALNVGPFSSLRDSWKFSSPDLLTGSVHYGRALLQYEGDNKDSTNSNKPLVYGPLRKQHTRHTPDTLSGYPKDNVINMNAERKDLIVVKNKWDFLGDMNKKKAILAKKERRMRNTMKRLNKQRHTKVIENTICPSLKVNATESLRINEALGDWIHRYEVEKLSQTQKKTVHFNKFKSKVKELALRLAPNCTEAQARRRVNRHMFTRQHNAHSSDASTSKNAVQLFRGPDWLKLFSKAINRQEDTMYIVSFRKDHLVFPATKSNTTERPKMSLMMMAPPNGTTVNVTKDQDFISMIQIDCQVMDTKHIKIKKSSLPIPFTDGSYLYKPSPQGYTQPPPASPPSLPTRNAK</sequence>
<dbReference type="FunCoup" id="A0A6P8IQ31">
    <property type="interactions" value="2826"/>
</dbReference>
<name>A0A6P8IQ31_ACTTE</name>
<feature type="domain" description="BZIP" evidence="9">
    <location>
        <begin position="286"/>
        <end position="347"/>
    </location>
</feature>
<dbReference type="InterPro" id="IPR004827">
    <property type="entry name" value="bZIP"/>
</dbReference>
<keyword evidence="7" id="KW-0175">Coiled coil</keyword>
<evidence type="ECO:0000313" key="10">
    <source>
        <dbReference type="Proteomes" id="UP000515163"/>
    </source>
</evidence>
<dbReference type="GO" id="GO:0000981">
    <property type="term" value="F:DNA-binding transcription factor activity, RNA polymerase II-specific"/>
    <property type="evidence" value="ECO:0007669"/>
    <property type="project" value="TreeGrafter"/>
</dbReference>
<dbReference type="RefSeq" id="XP_031568550.1">
    <property type="nucleotide sequence ID" value="XM_031712690.1"/>
</dbReference>
<reference evidence="11" key="1">
    <citation type="submission" date="2025-08" db="UniProtKB">
        <authorList>
            <consortium name="RefSeq"/>
        </authorList>
    </citation>
    <scope>IDENTIFICATION</scope>
    <source>
        <tissue evidence="11">Tentacle</tissue>
    </source>
</reference>
<feature type="region of interest" description="Disordered" evidence="8">
    <location>
        <begin position="695"/>
        <end position="719"/>
    </location>
</feature>
<evidence type="ECO:0000256" key="3">
    <source>
        <dbReference type="ARBA" id="ARBA00023015"/>
    </source>
</evidence>
<keyword evidence="10" id="KW-1185">Reference proteome</keyword>
<evidence type="ECO:0000256" key="2">
    <source>
        <dbReference type="ARBA" id="ARBA00009050"/>
    </source>
</evidence>
<dbReference type="Pfam" id="PF00170">
    <property type="entry name" value="bZIP_1"/>
    <property type="match status" value="1"/>
</dbReference>
<keyword evidence="6" id="KW-0539">Nucleus</keyword>
<proteinExistence type="inferred from homology"/>
<dbReference type="SUPFAM" id="SSF57959">
    <property type="entry name" value="Leucine zipper domain"/>
    <property type="match status" value="1"/>
</dbReference>
<dbReference type="InterPro" id="IPR046347">
    <property type="entry name" value="bZIP_sf"/>
</dbReference>
<feature type="coiled-coil region" evidence="7">
    <location>
        <begin position="302"/>
        <end position="350"/>
    </location>
</feature>
<comment type="subcellular location">
    <subcellularLocation>
        <location evidence="1">Membrane</location>
        <topology evidence="1">Single-pass membrane protein</topology>
    </subcellularLocation>
</comment>
<dbReference type="InterPro" id="IPR051882">
    <property type="entry name" value="ATF_bZIP_TF"/>
</dbReference>
<feature type="compositionally biased region" description="Pro residues" evidence="8">
    <location>
        <begin position="704"/>
        <end position="713"/>
    </location>
</feature>
<keyword evidence="4" id="KW-0238">DNA-binding</keyword>
<evidence type="ECO:0000256" key="5">
    <source>
        <dbReference type="ARBA" id="ARBA00023163"/>
    </source>
</evidence>
<evidence type="ECO:0000256" key="4">
    <source>
        <dbReference type="ARBA" id="ARBA00023125"/>
    </source>
</evidence>
<dbReference type="PANTHER" id="PTHR46164">
    <property type="entry name" value="ATF6, ISOFORM C"/>
    <property type="match status" value="1"/>
</dbReference>